<proteinExistence type="predicted"/>
<sequence>MSILPVGIQVYGLRDQLEETPENFENVMQKIYDMGYDGVELAGLYGLKPEFVRETLARIGLIPISAHVPIAEMMADAKKVAKDYSTIGCKYIVVPYLPEEYRHLTSGYDRIIAEMTRIGKIMKSEGLTLLYHNHDFEFIELEDGTFGFDDIYKRVPADCLQAEPDTCWIKVAGQSPEKYVEKYTDRCPIVHLKDFIKEGNPKSLYKLIGIETEDVEGDTGVFQFRPVGFGQQIWEPILNAAVKSNAKWVVVEQDEHNDIPSLECARRSREYLKILGW</sequence>
<organism evidence="2 3">
    <name type="scientific">Ruthenibacterium lactatiformans</name>
    <dbReference type="NCBI Taxonomy" id="1550024"/>
    <lineage>
        <taxon>Bacteria</taxon>
        <taxon>Bacillati</taxon>
        <taxon>Bacillota</taxon>
        <taxon>Clostridia</taxon>
        <taxon>Eubacteriales</taxon>
        <taxon>Oscillospiraceae</taxon>
        <taxon>Ruthenibacterium</taxon>
    </lineage>
</organism>
<dbReference type="GO" id="GO:0016853">
    <property type="term" value="F:isomerase activity"/>
    <property type="evidence" value="ECO:0007669"/>
    <property type="project" value="UniProtKB-KW"/>
</dbReference>
<accession>A0A0W7TM12</accession>
<feature type="domain" description="Xylose isomerase-like TIM barrel" evidence="1">
    <location>
        <begin position="30"/>
        <end position="273"/>
    </location>
</feature>
<dbReference type="InterPro" id="IPR036237">
    <property type="entry name" value="Xyl_isomerase-like_sf"/>
</dbReference>
<dbReference type="EMBL" id="LMUA01000037">
    <property type="protein sequence ID" value="KUE74889.1"/>
    <property type="molecule type" value="Genomic_DNA"/>
</dbReference>
<gene>
    <name evidence="2" type="ORF">ASJ35_16660</name>
</gene>
<dbReference type="Pfam" id="PF01261">
    <property type="entry name" value="AP_endonuc_2"/>
    <property type="match status" value="1"/>
</dbReference>
<protein>
    <submittedName>
        <fullName evidence="2">Sugar phosphate isomerase</fullName>
    </submittedName>
</protein>
<dbReference type="AlphaFoldDB" id="A0A0W7TM12"/>
<dbReference type="Gene3D" id="3.20.20.150">
    <property type="entry name" value="Divalent-metal-dependent TIM barrel enzymes"/>
    <property type="match status" value="1"/>
</dbReference>
<dbReference type="InterPro" id="IPR050312">
    <property type="entry name" value="IolE/XylAMocC-like"/>
</dbReference>
<dbReference type="PANTHER" id="PTHR12110">
    <property type="entry name" value="HYDROXYPYRUVATE ISOMERASE"/>
    <property type="match status" value="1"/>
</dbReference>
<dbReference type="Proteomes" id="UP000053433">
    <property type="component" value="Unassembled WGS sequence"/>
</dbReference>
<dbReference type="PANTHER" id="PTHR12110:SF41">
    <property type="entry name" value="INOSOSE DEHYDRATASE"/>
    <property type="match status" value="1"/>
</dbReference>
<evidence type="ECO:0000259" key="1">
    <source>
        <dbReference type="Pfam" id="PF01261"/>
    </source>
</evidence>
<comment type="caution">
    <text evidence="2">The sequence shown here is derived from an EMBL/GenBank/DDBJ whole genome shotgun (WGS) entry which is preliminary data.</text>
</comment>
<evidence type="ECO:0000313" key="2">
    <source>
        <dbReference type="EMBL" id="KUE74889.1"/>
    </source>
</evidence>
<dbReference type="SUPFAM" id="SSF51658">
    <property type="entry name" value="Xylose isomerase-like"/>
    <property type="match status" value="1"/>
</dbReference>
<name>A0A0W7TM12_9FIRM</name>
<dbReference type="InterPro" id="IPR013022">
    <property type="entry name" value="Xyl_isomerase-like_TIM-brl"/>
</dbReference>
<keyword evidence="2" id="KW-0413">Isomerase</keyword>
<evidence type="ECO:0000313" key="3">
    <source>
        <dbReference type="Proteomes" id="UP000053433"/>
    </source>
</evidence>
<dbReference type="RefSeq" id="WP_058723836.1">
    <property type="nucleotide sequence ID" value="NZ_LMUA01000037.1"/>
</dbReference>
<reference evidence="2 3" key="1">
    <citation type="submission" date="2015-10" db="EMBL/GenBank/DDBJ databases">
        <title>A novel member of the family Ruminococcaceae isolated from human faeces.</title>
        <authorList>
            <person name="Shkoporov A.N."/>
            <person name="Chaplin A.V."/>
            <person name="Motuzova O.V."/>
            <person name="Kafarskaia L.I."/>
            <person name="Efimov B.A."/>
        </authorList>
    </citation>
    <scope>NUCLEOTIDE SEQUENCE [LARGE SCALE GENOMIC DNA]</scope>
    <source>
        <strain evidence="2 3">668</strain>
    </source>
</reference>